<evidence type="ECO:0000313" key="2">
    <source>
        <dbReference type="Proteomes" id="UP000269396"/>
    </source>
</evidence>
<dbReference type="Proteomes" id="UP000269396">
    <property type="component" value="Unassembled WGS sequence"/>
</dbReference>
<protein>
    <submittedName>
        <fullName evidence="1">Uncharacterized protein</fullName>
    </submittedName>
</protein>
<organism evidence="1 2">
    <name type="scientific">Schistosoma mattheei</name>
    <dbReference type="NCBI Taxonomy" id="31246"/>
    <lineage>
        <taxon>Eukaryota</taxon>
        <taxon>Metazoa</taxon>
        <taxon>Spiralia</taxon>
        <taxon>Lophotrochozoa</taxon>
        <taxon>Platyhelminthes</taxon>
        <taxon>Trematoda</taxon>
        <taxon>Digenea</taxon>
        <taxon>Strigeidida</taxon>
        <taxon>Schistosomatoidea</taxon>
        <taxon>Schistosomatidae</taxon>
        <taxon>Schistosoma</taxon>
    </lineage>
</organism>
<accession>A0A3P8DLA0</accession>
<proteinExistence type="predicted"/>
<gene>
    <name evidence="1" type="ORF">SMTD_LOCUS9960</name>
</gene>
<keyword evidence="2" id="KW-1185">Reference proteome</keyword>
<dbReference type="AlphaFoldDB" id="A0A3P8DLA0"/>
<reference evidence="1 2" key="1">
    <citation type="submission" date="2018-11" db="EMBL/GenBank/DDBJ databases">
        <authorList>
            <consortium name="Pathogen Informatics"/>
        </authorList>
    </citation>
    <scope>NUCLEOTIDE SEQUENCE [LARGE SCALE GENOMIC DNA]</scope>
    <source>
        <strain>Denwood</strain>
        <strain evidence="2">Zambia</strain>
    </source>
</reference>
<sequence>MMFHYPFLYNMVPIVFDYMILLSDLNRIIQGMMIWSLIMAGCQFYYDCVLTEN</sequence>
<name>A0A3P8DLA0_9TREM</name>
<evidence type="ECO:0000313" key="1">
    <source>
        <dbReference type="EMBL" id="VDP52282.1"/>
    </source>
</evidence>
<dbReference type="EMBL" id="UZAL01030139">
    <property type="protein sequence ID" value="VDP52282.1"/>
    <property type="molecule type" value="Genomic_DNA"/>
</dbReference>